<evidence type="ECO:0000259" key="6">
    <source>
        <dbReference type="Pfam" id="PF01266"/>
    </source>
</evidence>
<evidence type="ECO:0000256" key="5">
    <source>
        <dbReference type="ARBA" id="ARBA00037941"/>
    </source>
</evidence>
<evidence type="ECO:0000313" key="7">
    <source>
        <dbReference type="EMBL" id="UOQ95133.1"/>
    </source>
</evidence>
<comment type="similarity">
    <text evidence="5">Belongs to the L2HGDH family.</text>
</comment>
<dbReference type="EC" id="1.1.3.-" evidence="7"/>
<keyword evidence="3" id="KW-0274">FAD</keyword>
<dbReference type="SUPFAM" id="SSF51905">
    <property type="entry name" value="FAD/NAD(P)-binding domain"/>
    <property type="match status" value="1"/>
</dbReference>
<dbReference type="NCBIfam" id="NF008726">
    <property type="entry name" value="PRK11728.1"/>
    <property type="match status" value="1"/>
</dbReference>
<proteinExistence type="inferred from homology"/>
<reference evidence="7 8" key="1">
    <citation type="submission" date="2022-04" db="EMBL/GenBank/DDBJ databases">
        <title>Halobacillus sp. isolated from saltern.</title>
        <authorList>
            <person name="Won M."/>
            <person name="Lee C.-M."/>
            <person name="Woen H.-Y."/>
            <person name="Kwon S.-W."/>
        </authorList>
    </citation>
    <scope>NUCLEOTIDE SEQUENCE [LARGE SCALE GENOMIC DNA]</scope>
    <source>
        <strain evidence="7 8">SSTM10-2</strain>
    </source>
</reference>
<dbReference type="Proteomes" id="UP000831880">
    <property type="component" value="Chromosome"/>
</dbReference>
<feature type="domain" description="FAD dependent oxidoreductase" evidence="6">
    <location>
        <begin position="3"/>
        <end position="387"/>
    </location>
</feature>
<name>A0ABY4H4P1_9BACI</name>
<dbReference type="Gene3D" id="3.50.50.60">
    <property type="entry name" value="FAD/NAD(P)-binding domain"/>
    <property type="match status" value="1"/>
</dbReference>
<gene>
    <name evidence="7" type="primary">lhgO</name>
    <name evidence="7" type="ORF">MUO14_09505</name>
</gene>
<evidence type="ECO:0000256" key="3">
    <source>
        <dbReference type="ARBA" id="ARBA00022827"/>
    </source>
</evidence>
<dbReference type="GO" id="GO:0016491">
    <property type="term" value="F:oxidoreductase activity"/>
    <property type="evidence" value="ECO:0007669"/>
    <property type="project" value="UniProtKB-KW"/>
</dbReference>
<evidence type="ECO:0000256" key="2">
    <source>
        <dbReference type="ARBA" id="ARBA00022630"/>
    </source>
</evidence>
<protein>
    <submittedName>
        <fullName evidence="7">L-2-hydroxyglutarate oxidase</fullName>
        <ecNumber evidence="7">1.1.3.-</ecNumber>
    </submittedName>
</protein>
<keyword evidence="2" id="KW-0285">Flavoprotein</keyword>
<comment type="cofactor">
    <cofactor evidence="1">
        <name>FAD</name>
        <dbReference type="ChEBI" id="CHEBI:57692"/>
    </cofactor>
</comment>
<dbReference type="PANTHER" id="PTHR43104">
    <property type="entry name" value="L-2-HYDROXYGLUTARATE DEHYDROGENASE, MITOCHONDRIAL"/>
    <property type="match status" value="1"/>
</dbReference>
<dbReference type="InterPro" id="IPR036188">
    <property type="entry name" value="FAD/NAD-bd_sf"/>
</dbReference>
<dbReference type="InterPro" id="IPR006076">
    <property type="entry name" value="FAD-dep_OxRdtase"/>
</dbReference>
<evidence type="ECO:0000313" key="8">
    <source>
        <dbReference type="Proteomes" id="UP000831880"/>
    </source>
</evidence>
<keyword evidence="8" id="KW-1185">Reference proteome</keyword>
<dbReference type="EMBL" id="CP095074">
    <property type="protein sequence ID" value="UOQ95133.1"/>
    <property type="molecule type" value="Genomic_DNA"/>
</dbReference>
<keyword evidence="4 7" id="KW-0560">Oxidoreductase</keyword>
<dbReference type="PANTHER" id="PTHR43104:SF2">
    <property type="entry name" value="L-2-HYDROXYGLUTARATE DEHYDROGENASE, MITOCHONDRIAL"/>
    <property type="match status" value="1"/>
</dbReference>
<sequence>MYDYVIVGAGIVGLAVAYSIQKHRPKASIAIVDKEKQVATHQTGHNSGVIHSGIYYKPGSYKARFAKAGNESMIAFCEEHGIAYDQCGKVIVATREEQLPALQKLYERGQDNGLTVHWLEQEALLQREPYVKGAAAIEVPSTGIVDYKEVSETLALLTKEKGADLYLNAEVKRIDEQDVVTIETNQQTIRGKKMINCAGLHSDRIAELAGYHLDMQIVPFRGEYYQLKGESRHLVKDLIYPVPNPDFPFSGVHFTRMIDGSVEAGPNAVLGFKREGYTKKDWSITDLSQVLGSTGFWRLASSYMKEGMGEMKRSFSKKAFVRGLQELIPSLTEDDVEPAPAGVRAQAMRSDGTLVDDFYIIAGKRSFHVCNAPSPAATSALQIGEEVFRKMEEKNSYAI</sequence>
<evidence type="ECO:0000256" key="4">
    <source>
        <dbReference type="ARBA" id="ARBA00023002"/>
    </source>
</evidence>
<organism evidence="7 8">
    <name type="scientific">Halobacillus shinanisalinarum</name>
    <dbReference type="NCBI Taxonomy" id="2932258"/>
    <lineage>
        <taxon>Bacteria</taxon>
        <taxon>Bacillati</taxon>
        <taxon>Bacillota</taxon>
        <taxon>Bacilli</taxon>
        <taxon>Bacillales</taxon>
        <taxon>Bacillaceae</taxon>
        <taxon>Halobacillus</taxon>
    </lineage>
</organism>
<dbReference type="Gene3D" id="3.30.9.10">
    <property type="entry name" value="D-Amino Acid Oxidase, subunit A, domain 2"/>
    <property type="match status" value="1"/>
</dbReference>
<dbReference type="Pfam" id="PF01266">
    <property type="entry name" value="DAO"/>
    <property type="match status" value="1"/>
</dbReference>
<accession>A0ABY4H4P1</accession>
<dbReference type="RefSeq" id="WP_244754986.1">
    <property type="nucleotide sequence ID" value="NZ_CP095074.1"/>
</dbReference>
<evidence type="ECO:0000256" key="1">
    <source>
        <dbReference type="ARBA" id="ARBA00001974"/>
    </source>
</evidence>